<dbReference type="Proteomes" id="UP001242903">
    <property type="component" value="Unassembled WGS sequence"/>
</dbReference>
<dbReference type="EMBL" id="JAUCAQ010000038">
    <property type="protein sequence ID" value="MDM7647515.1"/>
    <property type="molecule type" value="Genomic_DNA"/>
</dbReference>
<gene>
    <name evidence="4" type="ORF">QUE93_10910</name>
</gene>
<reference evidence="4 5" key="1">
    <citation type="submission" date="2023-06" db="EMBL/GenBank/DDBJ databases">
        <title>Draft Genome Sequences of lactic acid bacteria strains isolated from fermented milk products.</title>
        <authorList>
            <person name="Elcheninov A.G."/>
            <person name="Klyukina A."/>
            <person name="Zayulina K.S."/>
            <person name="Gavirova L.A."/>
            <person name="Shcherbakova P.A."/>
            <person name="Shestakov A.I."/>
            <person name="Kublanov I.V."/>
            <person name="Kochetkova T.V."/>
        </authorList>
    </citation>
    <scope>NUCLEOTIDE SEQUENCE [LARGE SCALE GENOMIC DNA]</scope>
    <source>
        <strain evidence="4 5">TOM.81</strain>
    </source>
</reference>
<sequence>MENYILTADTSLTYDGSVKPRTDIADILSNQLRFDKIEYPMFKKNNNFDSVNISLIKRLTENSILYFQFPTYTSYEQDLDFIERAHRKNITIIAIVHDINSLRGFRETLAEDIAMLNNFDFITLPSLSAEMLLKKNGLHVPTVIQRGPFDFLTSSPLNSPQYANIVNYAGNISKTKAGFLATLRNVHLVVYGKGIDFRLQNPSYYAGKYDNDELITKLDSGFGLLWDGDCSSKNPFKDYEKYNWQYKLSLYLAAGIVPIADSASNVGKWLKKTNCGLVINDITDLPEMIKTIDKTAYNTLYQKIRTQQIRVRNGYYIKSIVSDVADLMATNKDLVK</sequence>
<feature type="domain" description="Glucosyltransferase 3-like N-terminal" evidence="2">
    <location>
        <begin position="12"/>
        <end position="146"/>
    </location>
</feature>
<dbReference type="RefSeq" id="WP_142511383.1">
    <property type="nucleotide sequence ID" value="NZ_JAUCAQ010000038.1"/>
</dbReference>
<comment type="caution">
    <text evidence="4">The sequence shown here is derived from an EMBL/GenBank/DDBJ whole genome shotgun (WGS) entry which is preliminary data.</text>
</comment>
<evidence type="ECO:0000259" key="3">
    <source>
        <dbReference type="Pfam" id="PF26337"/>
    </source>
</evidence>
<dbReference type="InterPro" id="IPR058591">
    <property type="entry name" value="Gtf3_N"/>
</dbReference>
<keyword evidence="1" id="KW-0808">Transferase</keyword>
<dbReference type="Pfam" id="PF26337">
    <property type="entry name" value="Gtf3_C"/>
    <property type="match status" value="1"/>
</dbReference>
<dbReference type="PIRSF" id="PIRSF007023">
    <property type="entry name" value="UDP-Galf_transf"/>
    <property type="match status" value="1"/>
</dbReference>
<feature type="domain" description="Glucosyltransferase 3-like C-terminal" evidence="3">
    <location>
        <begin position="166"/>
        <end position="323"/>
    </location>
</feature>
<protein>
    <recommendedName>
        <fullName evidence="6">Beta-1,6-galactofuranosyltransferase</fullName>
    </recommendedName>
</protein>
<dbReference type="Gene3D" id="3.40.50.2000">
    <property type="entry name" value="Glycogen Phosphorylase B"/>
    <property type="match status" value="2"/>
</dbReference>
<dbReference type="InterPro" id="IPR058592">
    <property type="entry name" value="Gtf3_C"/>
</dbReference>
<evidence type="ECO:0000259" key="2">
    <source>
        <dbReference type="Pfam" id="PF26334"/>
    </source>
</evidence>
<name>A0ABT7S1R6_9LACO</name>
<evidence type="ECO:0000313" key="5">
    <source>
        <dbReference type="Proteomes" id="UP001242903"/>
    </source>
</evidence>
<evidence type="ECO:0000313" key="4">
    <source>
        <dbReference type="EMBL" id="MDM7647515.1"/>
    </source>
</evidence>
<accession>A0ABT7S1R6</accession>
<evidence type="ECO:0000256" key="1">
    <source>
        <dbReference type="ARBA" id="ARBA00022679"/>
    </source>
</evidence>
<proteinExistence type="predicted"/>
<dbReference type="Pfam" id="PF26334">
    <property type="entry name" value="Gtf3_N"/>
    <property type="match status" value="1"/>
</dbReference>
<keyword evidence="5" id="KW-1185">Reference proteome</keyword>
<organism evidence="4 5">
    <name type="scientific">Leuconostoc falkenbergense</name>
    <dbReference type="NCBI Taxonomy" id="2766470"/>
    <lineage>
        <taxon>Bacteria</taxon>
        <taxon>Bacillati</taxon>
        <taxon>Bacillota</taxon>
        <taxon>Bacilli</taxon>
        <taxon>Lactobacillales</taxon>
        <taxon>Lactobacillaceae</taxon>
        <taxon>Leuconostoc</taxon>
    </lineage>
</organism>
<evidence type="ECO:0008006" key="6">
    <source>
        <dbReference type="Google" id="ProtNLM"/>
    </source>
</evidence>